<sequence length="89" mass="9681">MDEELAAASFLGRRQHGLALRMTADLGGMVMRSCTDARQLGDSGTLWRCGLGEWAAAQSDEQRDKKEEEEGGKGGRRKLGTVELDLEIG</sequence>
<evidence type="ECO:0000256" key="1">
    <source>
        <dbReference type="SAM" id="MobiDB-lite"/>
    </source>
</evidence>
<evidence type="ECO:0000313" key="3">
    <source>
        <dbReference type="Proteomes" id="UP001457282"/>
    </source>
</evidence>
<dbReference type="AlphaFoldDB" id="A0AAW1Y2I4"/>
<dbReference type="Proteomes" id="UP001457282">
    <property type="component" value="Unassembled WGS sequence"/>
</dbReference>
<gene>
    <name evidence="2" type="ORF">M0R45_008911</name>
</gene>
<reference evidence="2 3" key="1">
    <citation type="journal article" date="2023" name="G3 (Bethesda)">
        <title>A chromosome-length genome assembly and annotation of blackberry (Rubus argutus, cv. 'Hillquist').</title>
        <authorList>
            <person name="Bruna T."/>
            <person name="Aryal R."/>
            <person name="Dudchenko O."/>
            <person name="Sargent D.J."/>
            <person name="Mead D."/>
            <person name="Buti M."/>
            <person name="Cavallini A."/>
            <person name="Hytonen T."/>
            <person name="Andres J."/>
            <person name="Pham M."/>
            <person name="Weisz D."/>
            <person name="Mascagni F."/>
            <person name="Usai G."/>
            <person name="Natali L."/>
            <person name="Bassil N."/>
            <person name="Fernandez G.E."/>
            <person name="Lomsadze A."/>
            <person name="Armour M."/>
            <person name="Olukolu B."/>
            <person name="Poorten T."/>
            <person name="Britton C."/>
            <person name="Davik J."/>
            <person name="Ashrafi H."/>
            <person name="Aiden E.L."/>
            <person name="Borodovsky M."/>
            <person name="Worthington M."/>
        </authorList>
    </citation>
    <scope>NUCLEOTIDE SEQUENCE [LARGE SCALE GENOMIC DNA]</scope>
    <source>
        <strain evidence="2">PI 553951</strain>
    </source>
</reference>
<organism evidence="2 3">
    <name type="scientific">Rubus argutus</name>
    <name type="common">Southern blackberry</name>
    <dbReference type="NCBI Taxonomy" id="59490"/>
    <lineage>
        <taxon>Eukaryota</taxon>
        <taxon>Viridiplantae</taxon>
        <taxon>Streptophyta</taxon>
        <taxon>Embryophyta</taxon>
        <taxon>Tracheophyta</taxon>
        <taxon>Spermatophyta</taxon>
        <taxon>Magnoliopsida</taxon>
        <taxon>eudicotyledons</taxon>
        <taxon>Gunneridae</taxon>
        <taxon>Pentapetalae</taxon>
        <taxon>rosids</taxon>
        <taxon>fabids</taxon>
        <taxon>Rosales</taxon>
        <taxon>Rosaceae</taxon>
        <taxon>Rosoideae</taxon>
        <taxon>Rosoideae incertae sedis</taxon>
        <taxon>Rubus</taxon>
    </lineage>
</organism>
<feature type="region of interest" description="Disordered" evidence="1">
    <location>
        <begin position="57"/>
        <end position="89"/>
    </location>
</feature>
<comment type="caution">
    <text evidence="2">The sequence shown here is derived from an EMBL/GenBank/DDBJ whole genome shotgun (WGS) entry which is preliminary data.</text>
</comment>
<proteinExistence type="predicted"/>
<keyword evidence="3" id="KW-1185">Reference proteome</keyword>
<accession>A0AAW1Y2I4</accession>
<protein>
    <submittedName>
        <fullName evidence="2">Uncharacterized protein</fullName>
    </submittedName>
</protein>
<evidence type="ECO:0000313" key="2">
    <source>
        <dbReference type="EMBL" id="KAK9943298.1"/>
    </source>
</evidence>
<name>A0AAW1Y2I4_RUBAR</name>
<dbReference type="EMBL" id="JBEDUW010000002">
    <property type="protein sequence ID" value="KAK9943298.1"/>
    <property type="molecule type" value="Genomic_DNA"/>
</dbReference>
<feature type="compositionally biased region" description="Basic and acidic residues" evidence="1">
    <location>
        <begin position="60"/>
        <end position="73"/>
    </location>
</feature>